<accession>A0A8K1FRP5</accession>
<dbReference type="GO" id="GO:0061708">
    <property type="term" value="F:tRNA-5-taurinomethyluridine 2-sulfurtransferase"/>
    <property type="evidence" value="ECO:0007669"/>
    <property type="project" value="UniProtKB-EC"/>
</dbReference>
<sequence length="407" mass="45248">MSGGVDSSVTALLLTQQGYRVTGVYMKNWDSSDELGQEACPHDAEFLDVETVCSQLGIEVRKVNLVQSYWNSVFSPCLEGYEEGLTPNPDILCNREIKFKAFLDYAASIGADYVATGHYAALRRDPKSASDAPMLFAATDESKDQSYFLSSVAGSAFRRVLFPLGELCKTQVRQIATENDLITASKKDSVGICFIGKRNFADFIHQYIPKQQGFFVTVDGEQMYQHNGFTAYTVGQGARLQGMNEKWFVVGKRKRDHSVIVAAGTKHPALFTDSLFASSKAFNWIAGELPEELRRTGQLRCFYRVRYRQKLGECTISLVSHSHALEHASELQDGSLEASETDESDPSTAFLRVDFDLPQRGVTPQQALVLYREDGLCYGGGPIAIAGRSYHELKKPLAADTFDWRSE</sequence>
<evidence type="ECO:0000256" key="2">
    <source>
        <dbReference type="ARBA" id="ARBA00004173"/>
    </source>
</evidence>
<evidence type="ECO:0000256" key="6">
    <source>
        <dbReference type="ARBA" id="ARBA00022679"/>
    </source>
</evidence>
<feature type="domain" description="tRNA-specific 2-thiouridylase MnmA-like C-terminal" evidence="13">
    <location>
        <begin position="351"/>
        <end position="383"/>
    </location>
</feature>
<comment type="function">
    <text evidence="1">Catalyzes the 2-thiolation of uridine at the wobble position (U34) of mitochondrial tRNA(Lys), tRNA(Glu) and tRNA(Gln). Required for the formation of 5-taurinomethyl-2-thiouridine (tm5s2U) of mitochondrial tRNA(Lys), tRNA(Glu), and tRNA(Gln) at the wobble position. ATP is required to activate the C2 atom of the wobble base.</text>
</comment>
<evidence type="ECO:0000256" key="4">
    <source>
        <dbReference type="ARBA" id="ARBA00011953"/>
    </source>
</evidence>
<keyword evidence="6" id="KW-0808">Transferase</keyword>
<dbReference type="SUPFAM" id="SSF52402">
    <property type="entry name" value="Adenine nucleotide alpha hydrolases-like"/>
    <property type="match status" value="1"/>
</dbReference>
<gene>
    <name evidence="15" type="ORF">Poli38472_007455</name>
</gene>
<dbReference type="OrthoDB" id="3685at2759"/>
<keyword evidence="16" id="KW-1185">Reference proteome</keyword>
<evidence type="ECO:0000313" key="16">
    <source>
        <dbReference type="Proteomes" id="UP000794436"/>
    </source>
</evidence>
<dbReference type="GO" id="GO:0000049">
    <property type="term" value="F:tRNA binding"/>
    <property type="evidence" value="ECO:0007669"/>
    <property type="project" value="UniProtKB-KW"/>
</dbReference>
<dbReference type="PANTHER" id="PTHR11933:SF5">
    <property type="entry name" value="MITOCHONDRIAL TRNA-SPECIFIC 2-THIOURIDYLASE 1"/>
    <property type="match status" value="1"/>
</dbReference>
<dbReference type="AlphaFoldDB" id="A0A8K1FRP5"/>
<dbReference type="CDD" id="cd01998">
    <property type="entry name" value="MnmA_TRMU-like"/>
    <property type="match status" value="1"/>
</dbReference>
<dbReference type="InterPro" id="IPR014729">
    <property type="entry name" value="Rossmann-like_a/b/a_fold"/>
</dbReference>
<dbReference type="InterPro" id="IPR004506">
    <property type="entry name" value="MnmA-like"/>
</dbReference>
<keyword evidence="10" id="KW-0694">RNA-binding</keyword>
<comment type="similarity">
    <text evidence="3">Belongs to the MnmA/TRMU family.</text>
</comment>
<evidence type="ECO:0000259" key="14">
    <source>
        <dbReference type="Pfam" id="PF20259"/>
    </source>
</evidence>
<evidence type="ECO:0000256" key="11">
    <source>
        <dbReference type="ARBA" id="ARBA00023157"/>
    </source>
</evidence>
<dbReference type="GO" id="GO:0005524">
    <property type="term" value="F:ATP binding"/>
    <property type="evidence" value="ECO:0007669"/>
    <property type="project" value="UniProtKB-KW"/>
</dbReference>
<keyword evidence="7" id="KW-0819">tRNA processing</keyword>
<evidence type="ECO:0000256" key="1">
    <source>
        <dbReference type="ARBA" id="ARBA00003986"/>
    </source>
</evidence>
<dbReference type="InterPro" id="IPR023382">
    <property type="entry name" value="MnmA-like_central_sf"/>
</dbReference>
<dbReference type="InterPro" id="IPR046884">
    <property type="entry name" value="MnmA-like_central"/>
</dbReference>
<evidence type="ECO:0000256" key="5">
    <source>
        <dbReference type="ARBA" id="ARBA00022555"/>
    </source>
</evidence>
<evidence type="ECO:0000256" key="3">
    <source>
        <dbReference type="ARBA" id="ARBA00006191"/>
    </source>
</evidence>
<evidence type="ECO:0000256" key="12">
    <source>
        <dbReference type="ARBA" id="ARBA00049564"/>
    </source>
</evidence>
<dbReference type="Gene3D" id="2.30.30.280">
    <property type="entry name" value="Adenine nucleotide alpha hydrolases-like domains"/>
    <property type="match status" value="1"/>
</dbReference>
<evidence type="ECO:0000313" key="15">
    <source>
        <dbReference type="EMBL" id="TMW67783.1"/>
    </source>
</evidence>
<dbReference type="EMBL" id="SPLM01000003">
    <property type="protein sequence ID" value="TMW67783.1"/>
    <property type="molecule type" value="Genomic_DNA"/>
</dbReference>
<keyword evidence="8" id="KW-0547">Nucleotide-binding</keyword>
<comment type="caution">
    <text evidence="15">The sequence shown here is derived from an EMBL/GenBank/DDBJ whole genome shotgun (WGS) entry which is preliminary data.</text>
</comment>
<dbReference type="GO" id="GO:0005739">
    <property type="term" value="C:mitochondrion"/>
    <property type="evidence" value="ECO:0007669"/>
    <property type="project" value="UniProtKB-SubCell"/>
</dbReference>
<evidence type="ECO:0000259" key="13">
    <source>
        <dbReference type="Pfam" id="PF20258"/>
    </source>
</evidence>
<dbReference type="NCBIfam" id="NF001138">
    <property type="entry name" value="PRK00143.1"/>
    <property type="match status" value="1"/>
</dbReference>
<dbReference type="Gene3D" id="3.40.50.620">
    <property type="entry name" value="HUPs"/>
    <property type="match status" value="1"/>
</dbReference>
<comment type="subcellular location">
    <subcellularLocation>
        <location evidence="2">Mitochondrion</location>
    </subcellularLocation>
</comment>
<keyword evidence="9" id="KW-0067">ATP-binding</keyword>
<dbReference type="Gene3D" id="2.40.30.10">
    <property type="entry name" value="Translation factors"/>
    <property type="match status" value="1"/>
</dbReference>
<organism evidence="15 16">
    <name type="scientific">Pythium oligandrum</name>
    <name type="common">Mycoparasitic fungus</name>
    <dbReference type="NCBI Taxonomy" id="41045"/>
    <lineage>
        <taxon>Eukaryota</taxon>
        <taxon>Sar</taxon>
        <taxon>Stramenopiles</taxon>
        <taxon>Oomycota</taxon>
        <taxon>Peronosporomycetes</taxon>
        <taxon>Pythiales</taxon>
        <taxon>Pythiaceae</taxon>
        <taxon>Pythium</taxon>
    </lineage>
</organism>
<dbReference type="FunFam" id="3.40.50.620:FF:000104">
    <property type="entry name" value="Mitochondrial tRNA-specific 2-thiouridylase 1"/>
    <property type="match status" value="1"/>
</dbReference>
<dbReference type="Pfam" id="PF20258">
    <property type="entry name" value="tRNA_Me_trans_C"/>
    <property type="match status" value="1"/>
</dbReference>
<dbReference type="InterPro" id="IPR046885">
    <property type="entry name" value="MnmA-like_C"/>
</dbReference>
<feature type="domain" description="tRNA-specific 2-thiouridylase MnmA-like central" evidence="14">
    <location>
        <begin position="202"/>
        <end position="262"/>
    </location>
</feature>
<evidence type="ECO:0000256" key="8">
    <source>
        <dbReference type="ARBA" id="ARBA00022741"/>
    </source>
</evidence>
<name>A0A8K1FRP5_PYTOL</name>
<dbReference type="Proteomes" id="UP000794436">
    <property type="component" value="Unassembled WGS sequence"/>
</dbReference>
<dbReference type="EC" id="2.8.1.14" evidence="4"/>
<keyword evidence="5" id="KW-0820">tRNA-binding</keyword>
<dbReference type="PANTHER" id="PTHR11933">
    <property type="entry name" value="TRNA 5-METHYLAMINOMETHYL-2-THIOURIDYLATE -METHYLTRANSFERASE"/>
    <property type="match status" value="1"/>
</dbReference>
<evidence type="ECO:0000256" key="9">
    <source>
        <dbReference type="ARBA" id="ARBA00022840"/>
    </source>
</evidence>
<keyword evidence="11" id="KW-1015">Disulfide bond</keyword>
<evidence type="ECO:0000256" key="10">
    <source>
        <dbReference type="ARBA" id="ARBA00022884"/>
    </source>
</evidence>
<proteinExistence type="inferred from homology"/>
<dbReference type="HAMAP" id="MF_00144">
    <property type="entry name" value="tRNA_thiouridyl_MnmA"/>
    <property type="match status" value="1"/>
</dbReference>
<protein>
    <recommendedName>
        <fullName evidence="4">tRNA-5-taurinomethyluridine 2-sulfurtransferase</fullName>
        <ecNumber evidence="4">2.8.1.14</ecNumber>
    </recommendedName>
</protein>
<dbReference type="GO" id="GO:0002143">
    <property type="term" value="P:tRNA wobble position uridine thiolation"/>
    <property type="evidence" value="ECO:0007669"/>
    <property type="project" value="TreeGrafter"/>
</dbReference>
<dbReference type="NCBIfam" id="TIGR00420">
    <property type="entry name" value="trmU"/>
    <property type="match status" value="1"/>
</dbReference>
<evidence type="ECO:0000256" key="7">
    <source>
        <dbReference type="ARBA" id="ARBA00022694"/>
    </source>
</evidence>
<comment type="catalytic activity">
    <reaction evidence="12">
        <text>5-taurinomethyluridine(34) in tRNA + S-sulfanyl-L-cysteinyl-[protein] + AH2 + ATP = 5-taurinomethyl-2-thiouridine(34) in tRNA + L-cysteinyl-[protein] + A + AMP + diphosphate + H(+)</text>
        <dbReference type="Rhea" id="RHEA:47040"/>
        <dbReference type="Rhea" id="RHEA-COMP:10131"/>
        <dbReference type="Rhea" id="RHEA-COMP:11726"/>
        <dbReference type="Rhea" id="RHEA-COMP:11732"/>
        <dbReference type="Rhea" id="RHEA-COMP:11733"/>
        <dbReference type="ChEBI" id="CHEBI:13193"/>
        <dbReference type="ChEBI" id="CHEBI:15378"/>
        <dbReference type="ChEBI" id="CHEBI:17499"/>
        <dbReference type="ChEBI" id="CHEBI:29950"/>
        <dbReference type="ChEBI" id="CHEBI:30616"/>
        <dbReference type="ChEBI" id="CHEBI:33019"/>
        <dbReference type="ChEBI" id="CHEBI:61963"/>
        <dbReference type="ChEBI" id="CHEBI:87171"/>
        <dbReference type="ChEBI" id="CHEBI:87172"/>
        <dbReference type="ChEBI" id="CHEBI:456215"/>
        <dbReference type="EC" id="2.8.1.14"/>
    </reaction>
</comment>
<reference evidence="15" key="1">
    <citation type="submission" date="2019-03" db="EMBL/GenBank/DDBJ databases">
        <title>Long read genome sequence of the mycoparasitic Pythium oligandrum ATCC 38472 isolated from sugarbeet rhizosphere.</title>
        <authorList>
            <person name="Gaulin E."/>
        </authorList>
    </citation>
    <scope>NUCLEOTIDE SEQUENCE</scope>
    <source>
        <strain evidence="15">ATCC 38472_TT</strain>
    </source>
</reference>
<dbReference type="Pfam" id="PF20259">
    <property type="entry name" value="tRNA_Me_trans_M"/>
    <property type="match status" value="1"/>
</dbReference>
<dbReference type="Pfam" id="PF03054">
    <property type="entry name" value="tRNA_Me_trans"/>
    <property type="match status" value="1"/>
</dbReference>